<feature type="domain" description="ELM2" evidence="20">
    <location>
        <begin position="1214"/>
        <end position="1301"/>
    </location>
</feature>
<organism evidence="21">
    <name type="scientific">Dermatophagoides farinae</name>
    <name type="common">American house dust mite</name>
    <dbReference type="NCBI Taxonomy" id="6954"/>
    <lineage>
        <taxon>Eukaryota</taxon>
        <taxon>Metazoa</taxon>
        <taxon>Ecdysozoa</taxon>
        <taxon>Arthropoda</taxon>
        <taxon>Chelicerata</taxon>
        <taxon>Arachnida</taxon>
        <taxon>Acari</taxon>
        <taxon>Acariformes</taxon>
        <taxon>Sarcoptiformes</taxon>
        <taxon>Astigmata</taxon>
        <taxon>Psoroptidia</taxon>
        <taxon>Analgoidea</taxon>
        <taxon>Pyroglyphidae</taxon>
        <taxon>Dermatophagoidinae</taxon>
        <taxon>Dermatophagoides</taxon>
    </lineage>
</organism>
<evidence type="ECO:0000256" key="14">
    <source>
        <dbReference type="ARBA" id="ARBA00023242"/>
    </source>
</evidence>
<evidence type="ECO:0000313" key="21">
    <source>
        <dbReference type="EMBL" id="KAH7639529.1"/>
    </source>
</evidence>
<feature type="transmembrane region" description="Helical" evidence="19">
    <location>
        <begin position="427"/>
        <end position="453"/>
    </location>
</feature>
<name>A0A9D4NWC0_DERFA</name>
<protein>
    <recommendedName>
        <fullName evidence="6">dolichyl-phosphate-mannose--protein mannosyltransferase</fullName>
        <ecNumber evidence="6">2.4.1.109</ecNumber>
    </recommendedName>
</protein>
<dbReference type="GO" id="GO:0005783">
    <property type="term" value="C:endoplasmic reticulum"/>
    <property type="evidence" value="ECO:0007669"/>
    <property type="project" value="UniProtKB-SubCell"/>
</dbReference>
<keyword evidence="10 17" id="KW-0802">TPR repeat</keyword>
<keyword evidence="13 19" id="KW-0472">Membrane</keyword>
<dbReference type="PROSITE" id="PS50293">
    <property type="entry name" value="TPR_REGION"/>
    <property type="match status" value="1"/>
</dbReference>
<evidence type="ECO:0000256" key="4">
    <source>
        <dbReference type="ARBA" id="ARBA00004922"/>
    </source>
</evidence>
<dbReference type="InterPro" id="IPR013618">
    <property type="entry name" value="TMTC_DUF1736"/>
</dbReference>
<dbReference type="SUPFAM" id="SSF48452">
    <property type="entry name" value="TPR-like"/>
    <property type="match status" value="2"/>
</dbReference>
<dbReference type="InterPro" id="IPR000949">
    <property type="entry name" value="ELM2_dom"/>
</dbReference>
<evidence type="ECO:0000256" key="12">
    <source>
        <dbReference type="ARBA" id="ARBA00022989"/>
    </source>
</evidence>
<sequence length="1305" mass="153008">MKIIYSPSMILFILIIISYWPTFYAELVFDDRPAIIQNDDLRSSKTSWTQLWFNDYWGTPLKSTLSHKSYRPLTVLTFRINYIIHQLRPFGYHFVNILLHYFVTILFYRLCQRFYRFTSTSSVSGIKSSSSSILPSSTSWLQSTPFIMAALFAVHPIHTDCVCSIVGRAELLSAIFYLSSILLWDYSENSTSTITRTLKSFTNESNYNQDEKQSQLLSSYRWWCLWSQLQLFIDKYHRLLSIIMALFGFLCKEQAIFVLIYLAINHLFINNNNNNNNDYDHHHHHDNKIIRQRYQQQQQQRRRKHRSIFTSLSSSSSINYGSSSLPLMIIMTRTKLRIIIILAAVFIIATYIRFIMMDYSLPIFNRFDNPASRMPWPSRHLTYGYLILYHYWLMFYPQHLSCDWTHSSLNLIDYQSKSNRDNNDQYLYYRIMMVIVCFTTIIVYVYKWILLILRQQKQQQQQRYRYRNMLKASHHSIINDNINNKNNNDGKIFDNQFYMNDGNGHKHFYYNNNNNNNNNIIIDRNLKSKTKSKTSITTTTTKTIQNNHNNQQYENQSMMTMMTMILLSLSLTIIPFIPVSNILFPVGFVLAERILYLPSIGFLLLFGFGIDYLLLFYNTFPFPLPSSSLLSSLFSLYKRRQTSSTRCDHNVVVGKEGEGTYCHQQPCHKSSACNVDSTTSHFYHTSLSSFVTNNENRNVKWKIHPIQIATIMLVVIFSAKTFLRSFDWTNEFALYESGLKVNPRNTKLLNNLGRLYETTTASTMKENSSEIAIELYRKAISIEPYDLRSYLNLGNIYHKHFNDTRLAEQIYRQALDQFDQQQYLQPSSLIEIDRLSLSPLYLTVLIRLTELLSLDSTRQNDLKIIQDKLIETQFLFDPLSLLATSSDQECNHRHNNNVLSSIQLDQLYNLGVVHYQQGRLKEAFNYFERVLSMNPNHVDTLLTSARIIQDEHLDQLKHIAYDRFDHLIRLGKDDESIYFNLATLAINNQHFARAKRLFEKAIAKRESFAEAHYNLALLLVKEMNPTTPNIGQQQQSLAQLHEAIDHLQRVLLINPKHMNSMFILAELYSEELRQYDRARYYYQLILDRIDRNNIQAKHNLCVLWHKQNNIDESIHCFEDLLQYLSSSSSSSSSSSQIIDKLSINYWQIIQEQITYLWRIKNQINQTTTKSIETGDYSTTTIVDQQHCKNVSTNSDIDHHYNEQEFQQSPNMIIDENFVPNAENQLANIPEFHNGPPPDNGDDDDDSILLWKPNPDRIDDHAVDMFVRQAFDYGINGDGALHLLYVCNYDNNVALNLIRNTIVSIF</sequence>
<dbReference type="PANTHER" id="PTHR44395">
    <property type="match status" value="1"/>
</dbReference>
<evidence type="ECO:0000256" key="2">
    <source>
        <dbReference type="ARBA" id="ARBA00004141"/>
    </source>
</evidence>
<dbReference type="InterPro" id="IPR019734">
    <property type="entry name" value="TPR_rpt"/>
</dbReference>
<feature type="transmembrane region" description="Helical" evidence="19">
    <location>
        <begin position="239"/>
        <end position="264"/>
    </location>
</feature>
<proteinExistence type="inferred from homology"/>
<dbReference type="PROSITE" id="PS51156">
    <property type="entry name" value="ELM2"/>
    <property type="match status" value="1"/>
</dbReference>
<comment type="similarity">
    <text evidence="5">Belongs to the TMTC family.</text>
</comment>
<feature type="transmembrane region" description="Helical" evidence="19">
    <location>
        <begin position="90"/>
        <end position="111"/>
    </location>
</feature>
<dbReference type="PROSITE" id="PS50005">
    <property type="entry name" value="TPR"/>
    <property type="match status" value="1"/>
</dbReference>
<feature type="transmembrane region" description="Helical" evidence="19">
    <location>
        <begin position="336"/>
        <end position="355"/>
    </location>
</feature>
<dbReference type="InterPro" id="IPR011990">
    <property type="entry name" value="TPR-like_helical_dom_sf"/>
</dbReference>
<evidence type="ECO:0000256" key="6">
    <source>
        <dbReference type="ARBA" id="ARBA00012839"/>
    </source>
</evidence>
<keyword evidence="7" id="KW-0808">Transferase</keyword>
<keyword evidence="11" id="KW-0256">Endoplasmic reticulum</keyword>
<evidence type="ECO:0000259" key="20">
    <source>
        <dbReference type="PROSITE" id="PS51156"/>
    </source>
</evidence>
<keyword evidence="14" id="KW-0539">Nucleus</keyword>
<evidence type="ECO:0000256" key="11">
    <source>
        <dbReference type="ARBA" id="ARBA00022824"/>
    </source>
</evidence>
<evidence type="ECO:0000256" key="15">
    <source>
        <dbReference type="ARBA" id="ARBA00045085"/>
    </source>
</evidence>
<gene>
    <name evidence="21" type="ORF">HUG17_3562</name>
</gene>
<feature type="transmembrane region" description="Helical" evidence="19">
    <location>
        <begin position="706"/>
        <end position="723"/>
    </location>
</feature>
<dbReference type="Pfam" id="PF00515">
    <property type="entry name" value="TPR_1"/>
    <property type="match status" value="1"/>
</dbReference>
<comment type="catalytic activity">
    <reaction evidence="16">
        <text>a di-trans,poly-cis-dolichyl beta-D-mannosyl phosphate + L-seryl-[protein] = 3-O-(alpha-D-mannosyl)-L-seryl-[protein] + a di-trans,poly-cis-dolichyl phosphate + H(+)</text>
        <dbReference type="Rhea" id="RHEA:17377"/>
        <dbReference type="Rhea" id="RHEA-COMP:9863"/>
        <dbReference type="Rhea" id="RHEA-COMP:13546"/>
        <dbReference type="Rhea" id="RHEA-COMP:19498"/>
        <dbReference type="Rhea" id="RHEA-COMP:19501"/>
        <dbReference type="ChEBI" id="CHEBI:15378"/>
        <dbReference type="ChEBI" id="CHEBI:29999"/>
        <dbReference type="ChEBI" id="CHEBI:57683"/>
        <dbReference type="ChEBI" id="CHEBI:58211"/>
        <dbReference type="ChEBI" id="CHEBI:137321"/>
        <dbReference type="EC" id="2.4.1.109"/>
    </reaction>
</comment>
<dbReference type="PANTHER" id="PTHR44395:SF1">
    <property type="entry name" value="PROTEIN O-MANNOSYL-TRANSFERASE TMTC3"/>
    <property type="match status" value="1"/>
</dbReference>
<reference evidence="21" key="1">
    <citation type="submission" date="2020-06" db="EMBL/GenBank/DDBJ databases">
        <authorList>
            <person name="Ji K."/>
            <person name="Li J."/>
        </authorList>
    </citation>
    <scope>NUCLEOTIDE SEQUENCE</scope>
    <source>
        <strain evidence="21">JKM2019</strain>
        <tissue evidence="21">Whole body</tissue>
    </source>
</reference>
<comment type="pathway">
    <text evidence="4">Protein modification; protein glycosylation.</text>
</comment>
<feature type="transmembrane region" description="Helical" evidence="19">
    <location>
        <begin position="594"/>
        <end position="617"/>
    </location>
</feature>
<evidence type="ECO:0000256" key="3">
    <source>
        <dbReference type="ARBA" id="ARBA00004240"/>
    </source>
</evidence>
<keyword evidence="8 19" id="KW-0812">Transmembrane</keyword>
<feature type="region of interest" description="Disordered" evidence="18">
    <location>
        <begin position="1228"/>
        <end position="1247"/>
    </location>
</feature>
<evidence type="ECO:0000256" key="17">
    <source>
        <dbReference type="PROSITE-ProRule" id="PRU00339"/>
    </source>
</evidence>
<keyword evidence="9" id="KW-0677">Repeat</keyword>
<accession>A0A9D4NWC0</accession>
<dbReference type="GO" id="GO:0004169">
    <property type="term" value="F:dolichyl-phosphate-mannose-protein mannosyltransferase activity"/>
    <property type="evidence" value="ECO:0007669"/>
    <property type="project" value="UniProtKB-EC"/>
</dbReference>
<dbReference type="SMART" id="SM00028">
    <property type="entry name" value="TPR"/>
    <property type="match status" value="6"/>
</dbReference>
<comment type="subcellular location">
    <subcellularLocation>
        <location evidence="3">Endoplasmic reticulum</location>
    </subcellularLocation>
    <subcellularLocation>
        <location evidence="2">Membrane</location>
        <topology evidence="2">Multi-pass membrane protein</topology>
    </subcellularLocation>
</comment>
<evidence type="ECO:0000256" key="5">
    <source>
        <dbReference type="ARBA" id="ARBA00007882"/>
    </source>
</evidence>
<dbReference type="Pfam" id="PF13432">
    <property type="entry name" value="TPR_16"/>
    <property type="match status" value="1"/>
</dbReference>
<dbReference type="GO" id="GO:0016020">
    <property type="term" value="C:membrane"/>
    <property type="evidence" value="ECO:0007669"/>
    <property type="project" value="UniProtKB-SubCell"/>
</dbReference>
<evidence type="ECO:0000256" key="13">
    <source>
        <dbReference type="ARBA" id="ARBA00023136"/>
    </source>
</evidence>
<reference evidence="21" key="2">
    <citation type="journal article" date="2021" name="World Allergy Organ. J.">
        <title>Chromosome-level assembly of Dermatophagoides farinae genome and transcriptome reveals two novel allergens Der f 37 and Der f 39.</title>
        <authorList>
            <person name="Chen J."/>
            <person name="Cai Z."/>
            <person name="Fan D."/>
            <person name="Hu J."/>
            <person name="Hou Y."/>
            <person name="He Y."/>
            <person name="Zhang Z."/>
            <person name="Zhao Z."/>
            <person name="Gao P."/>
            <person name="Hu W."/>
            <person name="Sun J."/>
            <person name="Li J."/>
            <person name="Ji K."/>
        </authorList>
    </citation>
    <scope>NUCLEOTIDE SEQUENCE</scope>
    <source>
        <strain evidence="21">JKM2019</strain>
    </source>
</reference>
<feature type="repeat" description="TPR" evidence="17">
    <location>
        <begin position="904"/>
        <end position="937"/>
    </location>
</feature>
<comment type="function">
    <text evidence="1">Transfers mannosyl residues to the hydroxyl group of serine or threonine residues.</text>
</comment>
<dbReference type="EMBL" id="SDOV01000007">
    <property type="protein sequence ID" value="KAH7639529.1"/>
    <property type="molecule type" value="Genomic_DNA"/>
</dbReference>
<evidence type="ECO:0000256" key="8">
    <source>
        <dbReference type="ARBA" id="ARBA00022692"/>
    </source>
</evidence>
<dbReference type="Pfam" id="PF13181">
    <property type="entry name" value="TPR_8"/>
    <property type="match status" value="1"/>
</dbReference>
<keyword evidence="12 19" id="KW-1133">Transmembrane helix</keyword>
<dbReference type="Gene3D" id="1.25.40.10">
    <property type="entry name" value="Tetratricopeptide repeat domain"/>
    <property type="match status" value="2"/>
</dbReference>
<evidence type="ECO:0000256" key="18">
    <source>
        <dbReference type="SAM" id="MobiDB-lite"/>
    </source>
</evidence>
<evidence type="ECO:0000256" key="10">
    <source>
        <dbReference type="ARBA" id="ARBA00022803"/>
    </source>
</evidence>
<dbReference type="EC" id="2.4.1.109" evidence="6"/>
<comment type="caution">
    <text evidence="21">The sequence shown here is derived from an EMBL/GenBank/DDBJ whole genome shotgun (WGS) entry which is preliminary data.</text>
</comment>
<evidence type="ECO:0000256" key="7">
    <source>
        <dbReference type="ARBA" id="ARBA00022679"/>
    </source>
</evidence>
<dbReference type="Proteomes" id="UP000828236">
    <property type="component" value="Unassembled WGS sequence"/>
</dbReference>
<feature type="transmembrane region" description="Helical" evidence="19">
    <location>
        <begin position="565"/>
        <end position="588"/>
    </location>
</feature>
<comment type="catalytic activity">
    <reaction evidence="15">
        <text>a di-trans,poly-cis-dolichyl beta-D-mannosyl phosphate + L-threonyl-[protein] = 3-O-(alpha-D-mannosyl)-L-threonyl-[protein] + a di-trans,poly-cis-dolichyl phosphate + H(+)</text>
        <dbReference type="Rhea" id="RHEA:53396"/>
        <dbReference type="Rhea" id="RHEA-COMP:11060"/>
        <dbReference type="Rhea" id="RHEA-COMP:13547"/>
        <dbReference type="Rhea" id="RHEA-COMP:19498"/>
        <dbReference type="Rhea" id="RHEA-COMP:19501"/>
        <dbReference type="ChEBI" id="CHEBI:15378"/>
        <dbReference type="ChEBI" id="CHEBI:30013"/>
        <dbReference type="ChEBI" id="CHEBI:57683"/>
        <dbReference type="ChEBI" id="CHEBI:58211"/>
        <dbReference type="ChEBI" id="CHEBI:137323"/>
        <dbReference type="EC" id="2.4.1.109"/>
    </reaction>
</comment>
<evidence type="ECO:0000256" key="1">
    <source>
        <dbReference type="ARBA" id="ARBA00003582"/>
    </source>
</evidence>
<dbReference type="Pfam" id="PF08409">
    <property type="entry name" value="TMTC_DUF1736"/>
    <property type="match status" value="1"/>
</dbReference>
<evidence type="ECO:0000256" key="16">
    <source>
        <dbReference type="ARBA" id="ARBA00045102"/>
    </source>
</evidence>
<evidence type="ECO:0000256" key="9">
    <source>
        <dbReference type="ARBA" id="ARBA00022737"/>
    </source>
</evidence>
<evidence type="ECO:0000256" key="19">
    <source>
        <dbReference type="SAM" id="Phobius"/>
    </source>
</evidence>